<dbReference type="GO" id="GO:0006083">
    <property type="term" value="P:acetate metabolic process"/>
    <property type="evidence" value="ECO:0007669"/>
    <property type="project" value="TreeGrafter"/>
</dbReference>
<comment type="caution">
    <text evidence="6">Lacks conserved residue(s) required for the propagation of feature annotation.</text>
</comment>
<dbReference type="GO" id="GO:0006085">
    <property type="term" value="P:acetyl-CoA biosynthetic process"/>
    <property type="evidence" value="ECO:0007669"/>
    <property type="project" value="UniProtKB-UniRule"/>
</dbReference>
<keyword evidence="6" id="KW-0479">Metal-binding</keyword>
<dbReference type="UniPathway" id="UPA00340">
    <property type="reaction ID" value="UER00458"/>
</dbReference>
<dbReference type="HAMAP" id="MF_00020">
    <property type="entry name" value="Acetate_kinase"/>
    <property type="match status" value="1"/>
</dbReference>
<comment type="cofactor">
    <cofactor evidence="6">
        <name>Mg(2+)</name>
        <dbReference type="ChEBI" id="CHEBI:18420"/>
    </cofactor>
    <cofactor evidence="6">
        <name>Mn(2+)</name>
        <dbReference type="ChEBI" id="CHEBI:29035"/>
    </cofactor>
    <text evidence="6">Mg(2+). Can also accept Mn(2+).</text>
</comment>
<gene>
    <name evidence="6" type="primary">ackA</name>
    <name evidence="8" type="ORF">EIL87_18190</name>
</gene>
<comment type="caution">
    <text evidence="8">The sequence shown here is derived from an EMBL/GenBank/DDBJ whole genome shotgun (WGS) entry which is preliminary data.</text>
</comment>
<dbReference type="Gene3D" id="3.30.420.40">
    <property type="match status" value="2"/>
</dbReference>
<dbReference type="InterPro" id="IPR004372">
    <property type="entry name" value="Ac/propionate_kinase"/>
</dbReference>
<dbReference type="EMBL" id="RSAA01000017">
    <property type="protein sequence ID" value="RRO14682.1"/>
    <property type="molecule type" value="Genomic_DNA"/>
</dbReference>
<dbReference type="SUPFAM" id="SSF53067">
    <property type="entry name" value="Actin-like ATPase domain"/>
    <property type="match status" value="2"/>
</dbReference>
<keyword evidence="2 6" id="KW-0808">Transferase</keyword>
<dbReference type="GO" id="GO:0000287">
    <property type="term" value="F:magnesium ion binding"/>
    <property type="evidence" value="ECO:0007669"/>
    <property type="project" value="UniProtKB-UniRule"/>
</dbReference>
<comment type="pathway">
    <text evidence="6">Metabolic intermediate biosynthesis; acetyl-CoA biosynthesis; acetyl-CoA from acetate: step 1/2.</text>
</comment>
<evidence type="ECO:0000256" key="2">
    <source>
        <dbReference type="ARBA" id="ARBA00022679"/>
    </source>
</evidence>
<reference evidence="8 9" key="1">
    <citation type="submission" date="2018-11" db="EMBL/GenBank/DDBJ databases">
        <title>Saccharopolyspora rhizosphaerae sp. nov., an actinomycete isolated from rhizosphere soil in Thailand.</title>
        <authorList>
            <person name="Intra B."/>
            <person name="Euanorasetr J."/>
            <person name="Take A."/>
            <person name="Inahashi Y."/>
            <person name="Mori M."/>
            <person name="Panbangred W."/>
            <person name="Matsumoto A."/>
        </authorList>
    </citation>
    <scope>NUCLEOTIDE SEQUENCE [LARGE SCALE GENOMIC DNA]</scope>
    <source>
        <strain evidence="8 9">H219</strain>
    </source>
</reference>
<feature type="binding site" evidence="6">
    <location>
        <begin position="180"/>
        <end position="184"/>
    </location>
    <ligand>
        <name>ATP</name>
        <dbReference type="ChEBI" id="CHEBI:30616"/>
    </ligand>
</feature>
<accession>A0A426JN64</accession>
<comment type="similarity">
    <text evidence="1 6 7">Belongs to the acetokinase family.</text>
</comment>
<evidence type="ECO:0000256" key="6">
    <source>
        <dbReference type="HAMAP-Rule" id="MF_00020"/>
    </source>
</evidence>
<feature type="binding site" evidence="6">
    <location>
        <position position="63"/>
    </location>
    <ligand>
        <name>substrate</name>
    </ligand>
</feature>
<keyword evidence="5 6" id="KW-0067">ATP-binding</keyword>
<evidence type="ECO:0000313" key="9">
    <source>
        <dbReference type="Proteomes" id="UP000274515"/>
    </source>
</evidence>
<dbReference type="InterPro" id="IPR023865">
    <property type="entry name" value="Aliphatic_acid_kinase_CS"/>
</dbReference>
<dbReference type="PRINTS" id="PR00471">
    <property type="entry name" value="ACETATEKNASE"/>
</dbReference>
<comment type="subunit">
    <text evidence="6">Homodimer.</text>
</comment>
<dbReference type="GO" id="GO:0005524">
    <property type="term" value="F:ATP binding"/>
    <property type="evidence" value="ECO:0007669"/>
    <property type="project" value="UniProtKB-KW"/>
</dbReference>
<dbReference type="PANTHER" id="PTHR21060">
    <property type="entry name" value="ACETATE KINASE"/>
    <property type="match status" value="1"/>
</dbReference>
<keyword evidence="9" id="KW-1185">Reference proteome</keyword>
<dbReference type="Pfam" id="PF00871">
    <property type="entry name" value="Acetate_kinase"/>
    <property type="match status" value="1"/>
</dbReference>
<dbReference type="GO" id="GO:0005737">
    <property type="term" value="C:cytoplasm"/>
    <property type="evidence" value="ECO:0007669"/>
    <property type="project" value="UniProtKB-SubCell"/>
</dbReference>
<proteinExistence type="inferred from homology"/>
<dbReference type="PIRSF" id="PIRSF000722">
    <property type="entry name" value="Acetate_prop_kin"/>
    <property type="match status" value="1"/>
</dbReference>
<feature type="binding site" evidence="6">
    <location>
        <position position="8"/>
    </location>
    <ligand>
        <name>Mg(2+)</name>
        <dbReference type="ChEBI" id="CHEBI:18420"/>
    </ligand>
</feature>
<evidence type="ECO:0000256" key="1">
    <source>
        <dbReference type="ARBA" id="ARBA00008748"/>
    </source>
</evidence>
<organism evidence="8 9">
    <name type="scientific">Saccharopolyspora rhizosphaerae</name>
    <dbReference type="NCBI Taxonomy" id="2492662"/>
    <lineage>
        <taxon>Bacteria</taxon>
        <taxon>Bacillati</taxon>
        <taxon>Actinomycetota</taxon>
        <taxon>Actinomycetes</taxon>
        <taxon>Pseudonocardiales</taxon>
        <taxon>Pseudonocardiaceae</taxon>
        <taxon>Saccharopolyspora</taxon>
    </lineage>
</organism>
<dbReference type="RefSeq" id="WP_125091767.1">
    <property type="nucleotide sequence ID" value="NZ_RSAA01000017.1"/>
</dbReference>
<dbReference type="EC" id="2.7.2.1" evidence="6"/>
<feature type="active site" description="Proton donor/acceptor" evidence="6">
    <location>
        <position position="120"/>
    </location>
</feature>
<evidence type="ECO:0000256" key="7">
    <source>
        <dbReference type="RuleBase" id="RU003835"/>
    </source>
</evidence>
<feature type="site" description="Transition state stabilizer" evidence="6">
    <location>
        <position position="213"/>
    </location>
</feature>
<keyword evidence="6" id="KW-0460">Magnesium</keyword>
<feature type="binding site" evidence="6">
    <location>
        <begin position="256"/>
        <end position="258"/>
    </location>
    <ligand>
        <name>ATP</name>
        <dbReference type="ChEBI" id="CHEBI:30616"/>
    </ligand>
</feature>
<protein>
    <recommendedName>
        <fullName evidence="6">Acetate kinase</fullName>
        <ecNumber evidence="6">2.7.2.1</ecNumber>
    </recommendedName>
    <alternativeName>
        <fullName evidence="6">Acetokinase</fullName>
    </alternativeName>
</protein>
<name>A0A426JN64_9PSEU</name>
<dbReference type="InterPro" id="IPR000890">
    <property type="entry name" value="Aliphatic_acid_kin_short-chain"/>
</dbReference>
<dbReference type="NCBIfam" id="TIGR00016">
    <property type="entry name" value="ackA"/>
    <property type="match status" value="1"/>
</dbReference>
<dbReference type="GO" id="GO:0008776">
    <property type="term" value="F:acetate kinase activity"/>
    <property type="evidence" value="ECO:0007669"/>
    <property type="project" value="UniProtKB-UniRule"/>
</dbReference>
<keyword evidence="3 6" id="KW-0547">Nucleotide-binding</keyword>
<sequence length="369" mass="39744">MALVLTVNPGSSSLQVHLVDAQAEEVLDSSAVEEPAKSEKARLQFEGLLERVQDHHIAGVGYRLVHGGNRFLSPATVDDSTLDAARAFESLAPLHIPPVLDLITTLRARYPRLPHVLCPDTGFHADLPEVARTYAVPVDWRRRYGVRRYGFHGHSYSRSLRRAGQLLGRRQEDLQLLLTHLGGGCSVCAVRNGRSVQTSMGFTPLEGVPMTTRSGSVDPGSLLWLQREAGLSIDDITEALSQRSGLLGLSEGLSSDTRELVKAAESGDSRAELAMNVFAHGVRRELAAEATSLDRVDAVIFTGEIGWDQPELREAVCSGLGVIGISGGLSGNRDDDGTVSPPSAAVPVLVVRPREELEIARSTMTALHS</sequence>
<evidence type="ECO:0000313" key="8">
    <source>
        <dbReference type="EMBL" id="RRO14682.1"/>
    </source>
</evidence>
<feature type="binding site" evidence="6">
    <location>
        <position position="355"/>
    </location>
    <ligand>
        <name>Mg(2+)</name>
        <dbReference type="ChEBI" id="CHEBI:18420"/>
    </ligand>
</feature>
<keyword evidence="4 6" id="KW-0418">Kinase</keyword>
<dbReference type="PROSITE" id="PS01076">
    <property type="entry name" value="ACETATE_KINASE_2"/>
    <property type="match status" value="1"/>
</dbReference>
<dbReference type="PANTHER" id="PTHR21060:SF15">
    <property type="entry name" value="ACETATE KINASE-RELATED"/>
    <property type="match status" value="1"/>
</dbReference>
<comment type="function">
    <text evidence="6">Catalyzes the formation of acetyl phosphate from acetate and ATP. Can also catalyze the reverse reaction.</text>
</comment>
<comment type="subcellular location">
    <subcellularLocation>
        <location evidence="6">Cytoplasm</location>
    </subcellularLocation>
</comment>
<evidence type="ECO:0000256" key="3">
    <source>
        <dbReference type="ARBA" id="ARBA00022741"/>
    </source>
</evidence>
<feature type="site" description="Transition state stabilizer" evidence="6">
    <location>
        <position position="152"/>
    </location>
</feature>
<keyword evidence="6" id="KW-0963">Cytoplasm</keyword>
<comment type="catalytic activity">
    <reaction evidence="6">
        <text>acetate + ATP = acetyl phosphate + ADP</text>
        <dbReference type="Rhea" id="RHEA:11352"/>
        <dbReference type="ChEBI" id="CHEBI:22191"/>
        <dbReference type="ChEBI" id="CHEBI:30089"/>
        <dbReference type="ChEBI" id="CHEBI:30616"/>
        <dbReference type="ChEBI" id="CHEBI:456216"/>
        <dbReference type="EC" id="2.7.2.1"/>
    </reaction>
</comment>
<evidence type="ECO:0000256" key="5">
    <source>
        <dbReference type="ARBA" id="ARBA00022840"/>
    </source>
</evidence>
<dbReference type="AlphaFoldDB" id="A0A426JN64"/>
<dbReference type="OrthoDB" id="9802453at2"/>
<dbReference type="Proteomes" id="UP000274515">
    <property type="component" value="Unassembled WGS sequence"/>
</dbReference>
<evidence type="ECO:0000256" key="4">
    <source>
        <dbReference type="ARBA" id="ARBA00022777"/>
    </source>
</evidence>
<dbReference type="InterPro" id="IPR043129">
    <property type="entry name" value="ATPase_NBD"/>
</dbReference>